<comment type="caution">
    <text evidence="1">The sequence shown here is derived from an EMBL/GenBank/DDBJ whole genome shotgun (WGS) entry which is preliminary data.</text>
</comment>
<dbReference type="EMBL" id="MHST01000012">
    <property type="protein sequence ID" value="OHA49252.1"/>
    <property type="molecule type" value="Genomic_DNA"/>
</dbReference>
<accession>A0A1G2PNR7</accession>
<dbReference type="AlphaFoldDB" id="A0A1G2PNR7"/>
<organism evidence="1 2">
    <name type="scientific">Terrybacteria sp. (strain RIFCSPHIGHO2_01_FULL_58_15)</name>
    <dbReference type="NCBI Taxonomy" id="1802363"/>
    <lineage>
        <taxon>Bacteria</taxon>
        <taxon>Candidatus Terryibacteriota</taxon>
    </lineage>
</organism>
<evidence type="ECO:0000313" key="2">
    <source>
        <dbReference type="Proteomes" id="UP000178690"/>
    </source>
</evidence>
<dbReference type="Proteomes" id="UP000178690">
    <property type="component" value="Unassembled WGS sequence"/>
</dbReference>
<sequence length="120" mass="13560">MTRSAVTLDLTARALRFSLGSECFFRTETKIRAVVFQKRLQIAFVDRQPLGLPVRSESTPRFNPLVPRNAKPSQLFCDVSLELRLAPFDVRVLDTEHKSASVALRKEKIEECGARSAQVQ</sequence>
<reference evidence="1 2" key="1">
    <citation type="journal article" date="2016" name="Nat. Commun.">
        <title>Thousands of microbial genomes shed light on interconnected biogeochemical processes in an aquifer system.</title>
        <authorList>
            <person name="Anantharaman K."/>
            <person name="Brown C.T."/>
            <person name="Hug L.A."/>
            <person name="Sharon I."/>
            <person name="Castelle C.J."/>
            <person name="Probst A.J."/>
            <person name="Thomas B.C."/>
            <person name="Singh A."/>
            <person name="Wilkins M.J."/>
            <person name="Karaoz U."/>
            <person name="Brodie E.L."/>
            <person name="Williams K.H."/>
            <person name="Hubbard S.S."/>
            <person name="Banfield J.F."/>
        </authorList>
    </citation>
    <scope>NUCLEOTIDE SEQUENCE [LARGE SCALE GENOMIC DNA]</scope>
    <source>
        <strain evidence="2">RIFCSPHIGHO2_01_FULL_58_15</strain>
    </source>
</reference>
<protein>
    <submittedName>
        <fullName evidence="1">Uncharacterized protein</fullName>
    </submittedName>
</protein>
<gene>
    <name evidence="1" type="ORF">A2682_01135</name>
</gene>
<evidence type="ECO:0000313" key="1">
    <source>
        <dbReference type="EMBL" id="OHA49252.1"/>
    </source>
</evidence>
<proteinExistence type="predicted"/>
<name>A0A1G2PNR7_TERXR</name>